<dbReference type="PANTHER" id="PTHR15241:SF304">
    <property type="entry name" value="RRM DOMAIN-CONTAINING PROTEIN"/>
    <property type="match status" value="1"/>
</dbReference>
<dbReference type="SUPFAM" id="SSF54928">
    <property type="entry name" value="RNA-binding domain, RBD"/>
    <property type="match status" value="1"/>
</dbReference>
<dbReference type="EMBL" id="UGNV01000005">
    <property type="protein sequence ID" value="STX55712.1"/>
    <property type="molecule type" value="Genomic_DNA"/>
</dbReference>
<dbReference type="InterPro" id="IPR035979">
    <property type="entry name" value="RBD_domain_sf"/>
</dbReference>
<organism evidence="2 3">
    <name type="scientific">Legionella beliardensis</name>
    <dbReference type="NCBI Taxonomy" id="91822"/>
    <lineage>
        <taxon>Bacteria</taxon>
        <taxon>Pseudomonadati</taxon>
        <taxon>Pseudomonadota</taxon>
        <taxon>Gammaproteobacteria</taxon>
        <taxon>Legionellales</taxon>
        <taxon>Legionellaceae</taxon>
        <taxon>Legionella</taxon>
    </lineage>
</organism>
<gene>
    <name evidence="2" type="ORF">NCTC13315_03082</name>
</gene>
<accession>A0A378JY74</accession>
<dbReference type="OrthoDB" id="9798855at2"/>
<dbReference type="PROSITE" id="PS50102">
    <property type="entry name" value="RRM"/>
    <property type="match status" value="1"/>
</dbReference>
<proteinExistence type="predicted"/>
<dbReference type="Proteomes" id="UP000254968">
    <property type="component" value="Unassembled WGS sequence"/>
</dbReference>
<dbReference type="PANTHER" id="PTHR15241">
    <property type="entry name" value="TRANSFORMER-2-RELATED"/>
    <property type="match status" value="1"/>
</dbReference>
<sequence>MSQYTIYIANLPFSTTENEIETEFCKFGKIVELYLIKDRFTGYCRGMGLITFSSQKEATNSLEMHGQQWYGRTLKVTEVQNRAALQK</sequence>
<reference evidence="2 3" key="1">
    <citation type="submission" date="2018-06" db="EMBL/GenBank/DDBJ databases">
        <authorList>
            <consortium name="Pathogen Informatics"/>
            <person name="Doyle S."/>
        </authorList>
    </citation>
    <scope>NUCLEOTIDE SEQUENCE [LARGE SCALE GENOMIC DNA]</scope>
    <source>
        <strain evidence="2 3">NCTC13315</strain>
    </source>
</reference>
<dbReference type="GO" id="GO:0003723">
    <property type="term" value="F:RNA binding"/>
    <property type="evidence" value="ECO:0007669"/>
    <property type="project" value="InterPro"/>
</dbReference>
<protein>
    <submittedName>
        <fullName evidence="2">RNA binding protein, cold-inducible rrm</fullName>
    </submittedName>
</protein>
<evidence type="ECO:0000313" key="2">
    <source>
        <dbReference type="EMBL" id="STX55712.1"/>
    </source>
</evidence>
<dbReference type="InterPro" id="IPR000504">
    <property type="entry name" value="RRM_dom"/>
</dbReference>
<feature type="domain" description="RRM" evidence="1">
    <location>
        <begin position="4"/>
        <end position="81"/>
    </location>
</feature>
<dbReference type="AlphaFoldDB" id="A0A378JY74"/>
<dbReference type="SMART" id="SM00360">
    <property type="entry name" value="RRM"/>
    <property type="match status" value="1"/>
</dbReference>
<evidence type="ECO:0000259" key="1">
    <source>
        <dbReference type="PROSITE" id="PS50102"/>
    </source>
</evidence>
<name>A0A378JY74_9GAMM</name>
<dbReference type="Pfam" id="PF00076">
    <property type="entry name" value="RRM_1"/>
    <property type="match status" value="1"/>
</dbReference>
<dbReference type="InterPro" id="IPR012677">
    <property type="entry name" value="Nucleotide-bd_a/b_plait_sf"/>
</dbReference>
<dbReference type="Gene3D" id="3.30.70.330">
    <property type="match status" value="1"/>
</dbReference>
<dbReference type="RefSeq" id="WP_115304321.1">
    <property type="nucleotide sequence ID" value="NZ_CAAAHO010000013.1"/>
</dbReference>
<evidence type="ECO:0000313" key="3">
    <source>
        <dbReference type="Proteomes" id="UP000254968"/>
    </source>
</evidence>
<keyword evidence="3" id="KW-1185">Reference proteome</keyword>